<keyword evidence="2" id="KW-0255">Endonuclease</keyword>
<dbReference type="RefSeq" id="WP_418161079.1">
    <property type="nucleotide sequence ID" value="NZ_JBBLZC010000023.1"/>
</dbReference>
<organism evidence="2 3">
    <name type="scientific">Benzoatithermus flavus</name>
    <dbReference type="NCBI Taxonomy" id="3108223"/>
    <lineage>
        <taxon>Bacteria</taxon>
        <taxon>Pseudomonadati</taxon>
        <taxon>Pseudomonadota</taxon>
        <taxon>Alphaproteobacteria</taxon>
        <taxon>Geminicoccales</taxon>
        <taxon>Geminicoccaceae</taxon>
        <taxon>Benzoatithermus</taxon>
    </lineage>
</organism>
<name>A0ABU8XXX1_9PROT</name>
<dbReference type="InterPro" id="IPR008538">
    <property type="entry name" value="Uma2"/>
</dbReference>
<dbReference type="EMBL" id="JBBLZC010000023">
    <property type="protein sequence ID" value="MEK0085230.1"/>
    <property type="molecule type" value="Genomic_DNA"/>
</dbReference>
<keyword evidence="2" id="KW-0540">Nuclease</keyword>
<keyword evidence="2" id="KW-0378">Hydrolase</keyword>
<gene>
    <name evidence="2" type="ORF">U1T56_18925</name>
</gene>
<sequence length="187" mass="20363">MKAVRDTHRWTVDGYHRMAEVGLLSADDRVGPIDGVVVEMSPIGSLHARTVRAITRLLDGSAATRATIAVHDIRLRLDAHNEPQPDVMLLRPSPDGYATAHPGPGDVLLLIEVADSTVPKDRRDELSRYAAAGVPEVCPVDLPAETVEVHRDPRGSRYCSVRYATRGDEVEPEALPGLRLPVADMLP</sequence>
<reference evidence="2 3" key="1">
    <citation type="submission" date="2024-01" db="EMBL/GenBank/DDBJ databases">
        <title>Multi-omics insights into the function and evolution of sodium benzoate biodegradation pathways in Benzoatithermus flavus gen. nov., sp. nov. from hot spring.</title>
        <authorList>
            <person name="Hu C.-J."/>
            <person name="Li W.-J."/>
        </authorList>
    </citation>
    <scope>NUCLEOTIDE SEQUENCE [LARGE SCALE GENOMIC DNA]</scope>
    <source>
        <strain evidence="2 3">SYSU G07066</strain>
    </source>
</reference>
<keyword evidence="3" id="KW-1185">Reference proteome</keyword>
<dbReference type="InterPro" id="IPR012296">
    <property type="entry name" value="Nuclease_put_TT1808"/>
</dbReference>
<evidence type="ECO:0000313" key="3">
    <source>
        <dbReference type="Proteomes" id="UP001375743"/>
    </source>
</evidence>
<dbReference type="PANTHER" id="PTHR35400:SF1">
    <property type="entry name" value="SLR1083 PROTEIN"/>
    <property type="match status" value="1"/>
</dbReference>
<dbReference type="PANTHER" id="PTHR35400">
    <property type="entry name" value="SLR1083 PROTEIN"/>
    <property type="match status" value="1"/>
</dbReference>
<proteinExistence type="predicted"/>
<dbReference type="SUPFAM" id="SSF52980">
    <property type="entry name" value="Restriction endonuclease-like"/>
    <property type="match status" value="1"/>
</dbReference>
<comment type="caution">
    <text evidence="2">The sequence shown here is derived from an EMBL/GenBank/DDBJ whole genome shotgun (WGS) entry which is preliminary data.</text>
</comment>
<dbReference type="InterPro" id="IPR011335">
    <property type="entry name" value="Restrct_endonuc-II-like"/>
</dbReference>
<dbReference type="GO" id="GO:0004519">
    <property type="term" value="F:endonuclease activity"/>
    <property type="evidence" value="ECO:0007669"/>
    <property type="project" value="UniProtKB-KW"/>
</dbReference>
<dbReference type="Gene3D" id="3.90.1570.10">
    <property type="entry name" value="tt1808, chain A"/>
    <property type="match status" value="1"/>
</dbReference>
<evidence type="ECO:0000259" key="1">
    <source>
        <dbReference type="Pfam" id="PF05685"/>
    </source>
</evidence>
<dbReference type="Pfam" id="PF05685">
    <property type="entry name" value="Uma2"/>
    <property type="match status" value="1"/>
</dbReference>
<dbReference type="Proteomes" id="UP001375743">
    <property type="component" value="Unassembled WGS sequence"/>
</dbReference>
<feature type="domain" description="Putative restriction endonuclease" evidence="1">
    <location>
        <begin position="15"/>
        <end position="183"/>
    </location>
</feature>
<protein>
    <submittedName>
        <fullName evidence="2">Uma2 family endonuclease</fullName>
    </submittedName>
</protein>
<dbReference type="CDD" id="cd06260">
    <property type="entry name" value="DUF820-like"/>
    <property type="match status" value="1"/>
</dbReference>
<evidence type="ECO:0000313" key="2">
    <source>
        <dbReference type="EMBL" id="MEK0085230.1"/>
    </source>
</evidence>
<accession>A0ABU8XXX1</accession>